<dbReference type="InterPro" id="IPR001611">
    <property type="entry name" value="Leu-rich_rpt"/>
</dbReference>
<dbReference type="EMBL" id="JAIWQS010000009">
    <property type="protein sequence ID" value="KAJ8755237.1"/>
    <property type="molecule type" value="Genomic_DNA"/>
</dbReference>
<dbReference type="FunFam" id="3.80.10.10:FF:000363">
    <property type="entry name" value="Leucine-rich repeat family protein"/>
    <property type="match status" value="1"/>
</dbReference>
<dbReference type="PROSITE" id="PS51450">
    <property type="entry name" value="LRR"/>
    <property type="match status" value="2"/>
</dbReference>
<dbReference type="Pfam" id="PF00560">
    <property type="entry name" value="LRR_1"/>
    <property type="match status" value="3"/>
</dbReference>
<dbReference type="SUPFAM" id="SSF52058">
    <property type="entry name" value="L domain-like"/>
    <property type="match status" value="1"/>
</dbReference>
<dbReference type="PANTHER" id="PTHR48009:SF7">
    <property type="entry name" value="LEUCINE-RICH REPEAT (LRR) FAMILY PROTEIN"/>
    <property type="match status" value="1"/>
</dbReference>
<evidence type="ECO:0008006" key="3">
    <source>
        <dbReference type="Google" id="ProtNLM"/>
    </source>
</evidence>
<sequence length="413" mass="45341">MARQLPFQLAFVLYSIILTTLLAYAPTLVQSSTLESDIQVLRLVQQSIDPVSIPASSYLNSWDFSLDPCESSGGFLGVLCTFPLDNSSNRVIEIDLDAAGYDGFLSPAIGNLSELTTLNLSKNKFRGPIPDTIVNLKRLTRISLSGNLFTGNIPYGITRLKHLEFIDLSQNHLSGSIPPDISGLRSLTYLSLSSNSLSGRIPDLSGLWQLGTLDLQDNQLYGILPKLPVNLRTLSLSHNVLSGHISPIRVLQRLAWLDVSDNRLTGIISQEILTLPQALRINLSINHFSVIEPIKYPARETQLQVLDAHANQLSGHLPVGLAAVENLTSIYLSHNQLYGPIPPEYGTRLSNSWKALFLDNNFLIGNLPRQFNNVVGIRGSLAHNCLRCPSEIPLCRGGQRSPSECGRSNDESD</sequence>
<reference evidence="1 2" key="1">
    <citation type="submission" date="2021-09" db="EMBL/GenBank/DDBJ databases">
        <title>Genomic insights and catalytic innovation underlie evolution of tropane alkaloids biosynthesis.</title>
        <authorList>
            <person name="Wang Y.-J."/>
            <person name="Tian T."/>
            <person name="Huang J.-P."/>
            <person name="Huang S.-X."/>
        </authorList>
    </citation>
    <scope>NUCLEOTIDE SEQUENCE [LARGE SCALE GENOMIC DNA]</scope>
    <source>
        <strain evidence="1">KIB-2018</strain>
        <tissue evidence="1">Leaf</tissue>
    </source>
</reference>
<organism evidence="1 2">
    <name type="scientific">Erythroxylum novogranatense</name>
    <dbReference type="NCBI Taxonomy" id="1862640"/>
    <lineage>
        <taxon>Eukaryota</taxon>
        <taxon>Viridiplantae</taxon>
        <taxon>Streptophyta</taxon>
        <taxon>Embryophyta</taxon>
        <taxon>Tracheophyta</taxon>
        <taxon>Spermatophyta</taxon>
        <taxon>Magnoliopsida</taxon>
        <taxon>eudicotyledons</taxon>
        <taxon>Gunneridae</taxon>
        <taxon>Pentapetalae</taxon>
        <taxon>rosids</taxon>
        <taxon>fabids</taxon>
        <taxon>Malpighiales</taxon>
        <taxon>Erythroxylaceae</taxon>
        <taxon>Erythroxylum</taxon>
    </lineage>
</organism>
<evidence type="ECO:0000313" key="1">
    <source>
        <dbReference type="EMBL" id="KAJ8755237.1"/>
    </source>
</evidence>
<gene>
    <name evidence="1" type="ORF">K2173_019035</name>
</gene>
<name>A0AAV8SSI7_9ROSI</name>
<dbReference type="PRINTS" id="PR00019">
    <property type="entry name" value="LEURICHRPT"/>
</dbReference>
<evidence type="ECO:0000313" key="2">
    <source>
        <dbReference type="Proteomes" id="UP001159364"/>
    </source>
</evidence>
<dbReference type="PANTHER" id="PTHR48009">
    <property type="entry name" value="LEUCINE-RICH REPEAT (LRR) FAMILY PROTEIN"/>
    <property type="match status" value="1"/>
</dbReference>
<accession>A0AAV8SSI7</accession>
<dbReference type="InterPro" id="IPR053213">
    <property type="entry name" value="RLP29"/>
</dbReference>
<dbReference type="InterPro" id="IPR032675">
    <property type="entry name" value="LRR_dom_sf"/>
</dbReference>
<dbReference type="Proteomes" id="UP001159364">
    <property type="component" value="Linkage Group LG09"/>
</dbReference>
<comment type="caution">
    <text evidence="1">The sequence shown here is derived from an EMBL/GenBank/DDBJ whole genome shotgun (WGS) entry which is preliminary data.</text>
</comment>
<keyword evidence="2" id="KW-1185">Reference proteome</keyword>
<dbReference type="Gene3D" id="3.80.10.10">
    <property type="entry name" value="Ribonuclease Inhibitor"/>
    <property type="match status" value="3"/>
</dbReference>
<dbReference type="Pfam" id="PF13855">
    <property type="entry name" value="LRR_8"/>
    <property type="match status" value="1"/>
</dbReference>
<protein>
    <recommendedName>
        <fullName evidence="3">Leucine-rich repeat-containing N-terminal plant-type domain-containing protein</fullName>
    </recommendedName>
</protein>
<proteinExistence type="predicted"/>
<dbReference type="AlphaFoldDB" id="A0AAV8SSI7"/>